<dbReference type="InterPro" id="IPR001128">
    <property type="entry name" value="Cyt_P450"/>
</dbReference>
<evidence type="ECO:0000256" key="1">
    <source>
        <dbReference type="ARBA" id="ARBA00001971"/>
    </source>
</evidence>
<evidence type="ECO:0000313" key="12">
    <source>
        <dbReference type="Proteomes" id="UP001291926"/>
    </source>
</evidence>
<dbReference type="InterPro" id="IPR017972">
    <property type="entry name" value="Cyt_P450_CS"/>
</dbReference>
<comment type="similarity">
    <text evidence="3 10">Belongs to the cytochrome P450 family.</text>
</comment>
<sequence>MYTKLGSVPTIIASSATAAKLFLKTHDRVFASRPHHESSFHLCYEQRNIIFGKYNQYWRDIRKLMTLELLSHRKVTEFQSMRKAELESLMTSLKQAADLRQTVDLSDRLATLNEDMTCLMLFGRKFTDIDQVFGTQKGLKDVSKDVMDEAGAFNIGDYFPYLRRLDLHGTARRMRNLREGFDEIFDKIIDEHVQNNKNINTKMAGCQDFLDTMMDIANSGDAGFEFDRRHIKAVILDMIIAGTDTSSVSVEWTLAELIRHPIVMKKRITPPQPRLLELCCEGIAKAPPRRKLVPSLEYERAEVSRDLFNSKNHRYEVICYAAVVFWFIGSNVDLRGHDYELIPFGAGRRGCPGLHLGLTIVQLMVAQLVHCFDWELPDGILPMDLDMTEKFCLVCPRAKHLLAVPTYRLHK</sequence>
<accession>A0ABR0D521</accession>
<keyword evidence="12" id="KW-1185">Reference proteome</keyword>
<dbReference type="PRINTS" id="PR00463">
    <property type="entry name" value="EP450I"/>
</dbReference>
<keyword evidence="9" id="KW-0472">Membrane</keyword>
<keyword evidence="7 10" id="KW-0408">Iron</keyword>
<evidence type="ECO:0000313" key="11">
    <source>
        <dbReference type="EMBL" id="KAK4484292.1"/>
    </source>
</evidence>
<evidence type="ECO:0000256" key="10">
    <source>
        <dbReference type="RuleBase" id="RU000461"/>
    </source>
</evidence>
<protein>
    <recommendedName>
        <fullName evidence="13">Cytochrome P450</fullName>
    </recommendedName>
</protein>
<comment type="subcellular location">
    <subcellularLocation>
        <location evidence="2">Membrane</location>
        <topology evidence="2">Single-pass membrane protein</topology>
    </subcellularLocation>
</comment>
<dbReference type="PANTHER" id="PTHR47943:SF2">
    <property type="entry name" value="CYTOCHROME P450"/>
    <property type="match status" value="1"/>
</dbReference>
<proteinExistence type="inferred from homology"/>
<dbReference type="PROSITE" id="PS00086">
    <property type="entry name" value="CYTOCHROME_P450"/>
    <property type="match status" value="1"/>
</dbReference>
<comment type="caution">
    <text evidence="11">The sequence shown here is derived from an EMBL/GenBank/DDBJ whole genome shotgun (WGS) entry which is preliminary data.</text>
</comment>
<keyword evidence="5 10" id="KW-0479">Metal-binding</keyword>
<comment type="cofactor">
    <cofactor evidence="1">
        <name>heme</name>
        <dbReference type="ChEBI" id="CHEBI:30413"/>
    </cofactor>
</comment>
<dbReference type="EMBL" id="JAYDYQ010002534">
    <property type="protein sequence ID" value="KAK4484292.1"/>
    <property type="molecule type" value="Genomic_DNA"/>
</dbReference>
<keyword evidence="6 10" id="KW-0560">Oxidoreductase</keyword>
<evidence type="ECO:0000256" key="5">
    <source>
        <dbReference type="ARBA" id="ARBA00022723"/>
    </source>
</evidence>
<name>A0ABR0D521_9LAMI</name>
<dbReference type="InterPro" id="IPR036396">
    <property type="entry name" value="Cyt_P450_sf"/>
</dbReference>
<evidence type="ECO:0000256" key="6">
    <source>
        <dbReference type="ARBA" id="ARBA00023002"/>
    </source>
</evidence>
<organism evidence="11 12">
    <name type="scientific">Penstemon davidsonii</name>
    <dbReference type="NCBI Taxonomy" id="160366"/>
    <lineage>
        <taxon>Eukaryota</taxon>
        <taxon>Viridiplantae</taxon>
        <taxon>Streptophyta</taxon>
        <taxon>Embryophyta</taxon>
        <taxon>Tracheophyta</taxon>
        <taxon>Spermatophyta</taxon>
        <taxon>Magnoliopsida</taxon>
        <taxon>eudicotyledons</taxon>
        <taxon>Gunneridae</taxon>
        <taxon>Pentapetalae</taxon>
        <taxon>asterids</taxon>
        <taxon>lamiids</taxon>
        <taxon>Lamiales</taxon>
        <taxon>Plantaginaceae</taxon>
        <taxon>Cheloneae</taxon>
        <taxon>Penstemon</taxon>
    </lineage>
</organism>
<dbReference type="SUPFAM" id="SSF48264">
    <property type="entry name" value="Cytochrome P450"/>
    <property type="match status" value="1"/>
</dbReference>
<evidence type="ECO:0000256" key="2">
    <source>
        <dbReference type="ARBA" id="ARBA00004167"/>
    </source>
</evidence>
<dbReference type="PRINTS" id="PR00385">
    <property type="entry name" value="P450"/>
</dbReference>
<evidence type="ECO:0000256" key="7">
    <source>
        <dbReference type="ARBA" id="ARBA00023004"/>
    </source>
</evidence>
<evidence type="ECO:0000256" key="4">
    <source>
        <dbReference type="ARBA" id="ARBA00022617"/>
    </source>
</evidence>
<evidence type="ECO:0000256" key="9">
    <source>
        <dbReference type="ARBA" id="ARBA00023136"/>
    </source>
</evidence>
<dbReference type="Proteomes" id="UP001291926">
    <property type="component" value="Unassembled WGS sequence"/>
</dbReference>
<gene>
    <name evidence="11" type="ORF">RD792_011520</name>
</gene>
<keyword evidence="4 10" id="KW-0349">Heme</keyword>
<evidence type="ECO:0000256" key="3">
    <source>
        <dbReference type="ARBA" id="ARBA00010617"/>
    </source>
</evidence>
<evidence type="ECO:0000256" key="8">
    <source>
        <dbReference type="ARBA" id="ARBA00023033"/>
    </source>
</evidence>
<keyword evidence="8 10" id="KW-0503">Monooxygenase</keyword>
<evidence type="ECO:0008006" key="13">
    <source>
        <dbReference type="Google" id="ProtNLM"/>
    </source>
</evidence>
<dbReference type="InterPro" id="IPR002401">
    <property type="entry name" value="Cyt_P450_E_grp-I"/>
</dbReference>
<dbReference type="PANTHER" id="PTHR47943">
    <property type="entry name" value="CYTOCHROME P450 93A3-LIKE"/>
    <property type="match status" value="1"/>
</dbReference>
<dbReference type="Pfam" id="PF00067">
    <property type="entry name" value="p450"/>
    <property type="match status" value="2"/>
</dbReference>
<dbReference type="Gene3D" id="1.10.630.10">
    <property type="entry name" value="Cytochrome P450"/>
    <property type="match status" value="2"/>
</dbReference>
<reference evidence="11 12" key="1">
    <citation type="journal article" date="2023" name="bioRxiv">
        <title>Genome report: Whole genome sequence and annotation of Penstemon davidsonii.</title>
        <authorList>
            <person name="Ostevik K.L."/>
            <person name="Alabady M."/>
            <person name="Zhang M."/>
            <person name="Rausher M.D."/>
        </authorList>
    </citation>
    <scope>NUCLEOTIDE SEQUENCE [LARGE SCALE GENOMIC DNA]</scope>
    <source>
        <strain evidence="11">DNT005</strain>
        <tissue evidence="11">Whole leaf</tissue>
    </source>
</reference>